<dbReference type="EMBL" id="JAZGQO010000010">
    <property type="protein sequence ID" value="KAK6177793.1"/>
    <property type="molecule type" value="Genomic_DNA"/>
</dbReference>
<proteinExistence type="predicted"/>
<keyword evidence="2" id="KW-1185">Reference proteome</keyword>
<reference evidence="1 2" key="1">
    <citation type="submission" date="2024-01" db="EMBL/GenBank/DDBJ databases">
        <title>The genome of the rayed Mediterranean limpet Patella caerulea (Linnaeus, 1758).</title>
        <authorList>
            <person name="Anh-Thu Weber A."/>
            <person name="Halstead-Nussloch G."/>
        </authorList>
    </citation>
    <scope>NUCLEOTIDE SEQUENCE [LARGE SCALE GENOMIC DNA]</scope>
    <source>
        <strain evidence="1">AATW-2023a</strain>
        <tissue evidence="1">Whole specimen</tissue>
    </source>
</reference>
<dbReference type="PANTHER" id="PTHR47331">
    <property type="entry name" value="PHD-TYPE DOMAIN-CONTAINING PROTEIN"/>
    <property type="match status" value="1"/>
</dbReference>
<comment type="caution">
    <text evidence="1">The sequence shown here is derived from an EMBL/GenBank/DDBJ whole genome shotgun (WGS) entry which is preliminary data.</text>
</comment>
<evidence type="ECO:0000313" key="2">
    <source>
        <dbReference type="Proteomes" id="UP001347796"/>
    </source>
</evidence>
<dbReference type="AlphaFoldDB" id="A0AAN8PM43"/>
<accession>A0AAN8PM43</accession>
<dbReference type="Pfam" id="PF05380">
    <property type="entry name" value="Peptidase_A17"/>
    <property type="match status" value="1"/>
</dbReference>
<sequence length="68" mass="7895">MKVVTVPRLEFVGATISAKMSTFLLNELTYENVPEFFWTDSRIVLGYLKNEAKRFDTFIADTKSDRSR</sequence>
<gene>
    <name evidence="1" type="ORF">SNE40_015826</name>
</gene>
<organism evidence="1 2">
    <name type="scientific">Patella caerulea</name>
    <name type="common">Rayed Mediterranean limpet</name>
    <dbReference type="NCBI Taxonomy" id="87958"/>
    <lineage>
        <taxon>Eukaryota</taxon>
        <taxon>Metazoa</taxon>
        <taxon>Spiralia</taxon>
        <taxon>Lophotrochozoa</taxon>
        <taxon>Mollusca</taxon>
        <taxon>Gastropoda</taxon>
        <taxon>Patellogastropoda</taxon>
        <taxon>Patelloidea</taxon>
        <taxon>Patellidae</taxon>
        <taxon>Patella</taxon>
    </lineage>
</organism>
<dbReference type="PANTHER" id="PTHR47331:SF5">
    <property type="entry name" value="RIBONUCLEASE H"/>
    <property type="match status" value="1"/>
</dbReference>
<dbReference type="Proteomes" id="UP001347796">
    <property type="component" value="Unassembled WGS sequence"/>
</dbReference>
<protein>
    <submittedName>
        <fullName evidence="1">Uncharacterized protein</fullName>
    </submittedName>
</protein>
<name>A0AAN8PM43_PATCE</name>
<dbReference type="InterPro" id="IPR008042">
    <property type="entry name" value="Retrotrans_Pao"/>
</dbReference>
<evidence type="ECO:0000313" key="1">
    <source>
        <dbReference type="EMBL" id="KAK6177793.1"/>
    </source>
</evidence>